<evidence type="ECO:0000313" key="2">
    <source>
        <dbReference type="EMBL" id="KFD72028.1"/>
    </source>
</evidence>
<evidence type="ECO:0000313" key="3">
    <source>
        <dbReference type="Proteomes" id="UP000030764"/>
    </source>
</evidence>
<gene>
    <name evidence="1" type="ORF">M513_00441</name>
    <name evidence="2" type="ORF">M514_00441</name>
</gene>
<dbReference type="EMBL" id="KL367479">
    <property type="protein sequence ID" value="KFD72028.1"/>
    <property type="molecule type" value="Genomic_DNA"/>
</dbReference>
<keyword evidence="3" id="KW-1185">Reference proteome</keyword>
<dbReference type="AlphaFoldDB" id="A0A085MNF2"/>
<reference evidence="1 3" key="1">
    <citation type="journal article" date="2014" name="Nat. Genet.">
        <title>Genome and transcriptome of the porcine whipworm Trichuris suis.</title>
        <authorList>
            <person name="Jex A.R."/>
            <person name="Nejsum P."/>
            <person name="Schwarz E.M."/>
            <person name="Hu L."/>
            <person name="Young N.D."/>
            <person name="Hall R.S."/>
            <person name="Korhonen P.K."/>
            <person name="Liao S."/>
            <person name="Thamsborg S."/>
            <person name="Xia J."/>
            <person name="Xu P."/>
            <person name="Wang S."/>
            <person name="Scheerlinck J.P."/>
            <person name="Hofmann A."/>
            <person name="Sternberg P.W."/>
            <person name="Wang J."/>
            <person name="Gasser R.B."/>
        </authorList>
    </citation>
    <scope>NUCLEOTIDE SEQUENCE [LARGE SCALE GENOMIC DNA]</scope>
    <source>
        <strain evidence="2">DCEP-RM93F</strain>
        <strain evidence="1">DCEP-RM93M</strain>
    </source>
</reference>
<organism evidence="1 3">
    <name type="scientific">Trichuris suis</name>
    <name type="common">pig whipworm</name>
    <dbReference type="NCBI Taxonomy" id="68888"/>
    <lineage>
        <taxon>Eukaryota</taxon>
        <taxon>Metazoa</taxon>
        <taxon>Ecdysozoa</taxon>
        <taxon>Nematoda</taxon>
        <taxon>Enoplea</taxon>
        <taxon>Dorylaimia</taxon>
        <taxon>Trichinellida</taxon>
        <taxon>Trichuridae</taxon>
        <taxon>Trichuris</taxon>
    </lineage>
</organism>
<dbReference type="Proteomes" id="UP000030758">
    <property type="component" value="Unassembled WGS sequence"/>
</dbReference>
<dbReference type="EMBL" id="KL363183">
    <property type="protein sequence ID" value="KFD58748.1"/>
    <property type="molecule type" value="Genomic_DNA"/>
</dbReference>
<feature type="non-terminal residue" evidence="1">
    <location>
        <position position="108"/>
    </location>
</feature>
<sequence length="108" mass="12205">MLTATVPLKCALEVAKAYGDLCFNPKHYQPSRSTATSVRTWLCGRRANGRNAIVQCGSLVIPFCTQSEDRLCRGTSNGLYSWNPPRLAIDKDMLYRSFCYYWRTTVTA</sequence>
<dbReference type="Proteomes" id="UP000030764">
    <property type="component" value="Unassembled WGS sequence"/>
</dbReference>
<accession>A0A085MNF2</accession>
<protein>
    <submittedName>
        <fullName evidence="1">Uncharacterized protein</fullName>
    </submittedName>
</protein>
<evidence type="ECO:0000313" key="1">
    <source>
        <dbReference type="EMBL" id="KFD58748.1"/>
    </source>
</evidence>
<name>A0A085MNF2_9BILA</name>
<proteinExistence type="predicted"/>